<dbReference type="GO" id="GO:0009306">
    <property type="term" value="P:protein secretion"/>
    <property type="evidence" value="ECO:0007669"/>
    <property type="project" value="TreeGrafter"/>
</dbReference>
<feature type="domain" description="RNA polymerase II assembly factor Rtp1 C-terminal" evidence="3">
    <location>
        <begin position="495"/>
        <end position="606"/>
    </location>
</feature>
<sequence length="614" mass="68578">MFRKVFQSADSFQSLEALTVLLGSSPLHPSPKWFKSVCGRFLSQILLRPSGIRDVMEFMIGGENEVNLAKLETISKLILSVPSQVKSVEQYFSVVCPQLLSLVQSILNPSGSSKSATPAIASVASFTIIRMTNKYPELSKKFIITKIFDSLWKWWGITSEEYNKIIGNSSTVTSSELDPLIMNEQTLQTTITVIHRILVGSEPVPDLIQIFLEDAIAPLYHLYAFTCSSKSHLKDTIFDILLSYFKIVSVSEGITALKQIVFRKNKKWKAPTIGEIGEVYFAPGSSGGVVMRLRLNSLDLSDMTTSIDVDVFIDFLKAIANKELSGDFFIIFTLLHLVLAMIDGLGSSILQKPGQMISFVNNVLESYHQKGANTEKEKKGINNSGILGELGNIVNDEDVDGEVSVESDDDDEELLSLALMLLSSLLQEHKNLSIQDLHILNLVFDNLEPLQNHSSSSIQSLARNLRLTISARSASRSSLLNSEESIQRQESLKKYQEAMDALQDEILPIKARGIVILKEMVLEKDPLMNEDVNLNRVLDIFIQMIQDEESFIYLNAVKGLSSLTDIHGEKIMRKLMTIYSNNNQKIDNRLRIGEAILQTIQRCGEALGKYSMLK</sequence>
<accession>A0A2N0P9G4</accession>
<feature type="repeat" description="HEAT" evidence="2">
    <location>
        <begin position="537"/>
        <end position="575"/>
    </location>
</feature>
<dbReference type="EMBL" id="LLXJ01001182">
    <property type="protein sequence ID" value="PKC03470.1"/>
    <property type="molecule type" value="Genomic_DNA"/>
</dbReference>
<reference evidence="5 6" key="1">
    <citation type="submission" date="2016-04" db="EMBL/GenBank/DDBJ databases">
        <title>Genome analyses suggest a sexual origin of heterokaryosis in a supposedly ancient asexual fungus.</title>
        <authorList>
            <person name="Ropars J."/>
            <person name="Sedzielewska K."/>
            <person name="Noel J."/>
            <person name="Charron P."/>
            <person name="Farinelli L."/>
            <person name="Marton T."/>
            <person name="Kruger M."/>
            <person name="Pelin A."/>
            <person name="Brachmann A."/>
            <person name="Corradi N."/>
        </authorList>
    </citation>
    <scope>NUCLEOTIDE SEQUENCE [LARGE SCALE GENOMIC DNA]</scope>
    <source>
        <strain evidence="5 6">A5</strain>
    </source>
</reference>
<dbReference type="VEuPathDB" id="FungiDB:RhiirA1_389208"/>
<proteinExistence type="inferred from homology"/>
<gene>
    <name evidence="5" type="ORF">RhiirA5_451319</name>
</gene>
<evidence type="ECO:0000313" key="6">
    <source>
        <dbReference type="Proteomes" id="UP000232722"/>
    </source>
</evidence>
<dbReference type="VEuPathDB" id="FungiDB:RhiirFUN_006218"/>
<organism evidence="5 6">
    <name type="scientific">Rhizophagus irregularis</name>
    <dbReference type="NCBI Taxonomy" id="588596"/>
    <lineage>
        <taxon>Eukaryota</taxon>
        <taxon>Fungi</taxon>
        <taxon>Fungi incertae sedis</taxon>
        <taxon>Mucoromycota</taxon>
        <taxon>Glomeromycotina</taxon>
        <taxon>Glomeromycetes</taxon>
        <taxon>Glomerales</taxon>
        <taxon>Glomeraceae</taxon>
        <taxon>Rhizophagus</taxon>
    </lineage>
</organism>
<dbReference type="InterPro" id="IPR016024">
    <property type="entry name" value="ARM-type_fold"/>
</dbReference>
<dbReference type="InterPro" id="IPR021133">
    <property type="entry name" value="HEAT_type_2"/>
</dbReference>
<dbReference type="Pfam" id="PF23565">
    <property type="entry name" value="ARM_TANGO6"/>
    <property type="match status" value="1"/>
</dbReference>
<evidence type="ECO:0000256" key="1">
    <source>
        <dbReference type="ARBA" id="ARBA00005724"/>
    </source>
</evidence>
<comment type="caution">
    <text evidence="5">The sequence shown here is derived from an EMBL/GenBank/DDBJ whole genome shotgun (WGS) entry which is preliminary data.</text>
</comment>
<dbReference type="Proteomes" id="UP000232722">
    <property type="component" value="Unassembled WGS sequence"/>
</dbReference>
<dbReference type="Pfam" id="PF10363">
    <property type="entry name" value="RTP1_C1"/>
    <property type="match status" value="1"/>
</dbReference>
<dbReference type="AlphaFoldDB" id="A0A2N0P9G4"/>
<dbReference type="InterPro" id="IPR057407">
    <property type="entry name" value="HEAT_TANGO6"/>
</dbReference>
<dbReference type="PANTHER" id="PTHR20959">
    <property type="entry name" value="TRANSPORT AND GOLGI ORGANIZATION PROTEIN 6 FAMILY MEMBER"/>
    <property type="match status" value="1"/>
</dbReference>
<reference evidence="5 6" key="2">
    <citation type="submission" date="2017-09" db="EMBL/GenBank/DDBJ databases">
        <title>Extensive intraspecific genome diversity in a model arbuscular mycorrhizal fungus.</title>
        <authorList>
            <person name="Chen E.C."/>
            <person name="Morin E."/>
            <person name="Beaudet D."/>
            <person name="Noel J."/>
            <person name="Ndikumana S."/>
            <person name="Charron P."/>
            <person name="St-Onge C."/>
            <person name="Giorgi J."/>
            <person name="Grigoriev I.V."/>
            <person name="Roux C."/>
            <person name="Martin F.M."/>
            <person name="Corradi N."/>
        </authorList>
    </citation>
    <scope>NUCLEOTIDE SEQUENCE [LARGE SCALE GENOMIC DNA]</scope>
    <source>
        <strain evidence="5 6">A5</strain>
    </source>
</reference>
<dbReference type="InterPro" id="IPR039600">
    <property type="entry name" value="TANGO6/Rtp1"/>
</dbReference>
<name>A0A2N0P9G4_9GLOM</name>
<dbReference type="PANTHER" id="PTHR20959:SF1">
    <property type="entry name" value="TRANSPORT AND GOLGI ORGANIZATION PROTEIN 6 HOMOLOG"/>
    <property type="match status" value="1"/>
</dbReference>
<dbReference type="SUPFAM" id="SSF48371">
    <property type="entry name" value="ARM repeat"/>
    <property type="match status" value="1"/>
</dbReference>
<dbReference type="InterPro" id="IPR019451">
    <property type="entry name" value="Rtp1_C1"/>
</dbReference>
<dbReference type="PROSITE" id="PS50077">
    <property type="entry name" value="HEAT_REPEAT"/>
    <property type="match status" value="1"/>
</dbReference>
<feature type="domain" description="TANGO6 HEAT repeat" evidence="4">
    <location>
        <begin position="46"/>
        <end position="301"/>
    </location>
</feature>
<comment type="similarity">
    <text evidence="1">Belongs to the Tango6 family.</text>
</comment>
<protein>
    <submittedName>
        <fullName evidence="5">Uncharacterized protein</fullName>
    </submittedName>
</protein>
<evidence type="ECO:0000259" key="4">
    <source>
        <dbReference type="Pfam" id="PF23565"/>
    </source>
</evidence>
<evidence type="ECO:0000259" key="3">
    <source>
        <dbReference type="Pfam" id="PF10363"/>
    </source>
</evidence>
<evidence type="ECO:0000313" key="5">
    <source>
        <dbReference type="EMBL" id="PKC03470.1"/>
    </source>
</evidence>
<evidence type="ECO:0000256" key="2">
    <source>
        <dbReference type="PROSITE-ProRule" id="PRU00103"/>
    </source>
</evidence>
<dbReference type="VEuPathDB" id="FungiDB:FUN_004072"/>